<feature type="transmembrane region" description="Helical" evidence="1">
    <location>
        <begin position="206"/>
        <end position="225"/>
    </location>
</feature>
<keyword evidence="1" id="KW-1133">Transmembrane helix</keyword>
<reference evidence="2" key="2">
    <citation type="submission" date="2020-04" db="EMBL/GenBank/DDBJ databases">
        <authorList>
            <person name="Santos R.A.C."/>
            <person name="Steenwyk J.L."/>
            <person name="Rivero-Menendez O."/>
            <person name="Mead M.E."/>
            <person name="Silva L.P."/>
            <person name="Bastos R.W."/>
            <person name="Alastruey-Izquierdo A."/>
            <person name="Goldman G.H."/>
            <person name="Rokas A."/>
        </authorList>
    </citation>
    <scope>NUCLEOTIDE SEQUENCE</scope>
    <source>
        <strain evidence="2">CNM-CM6805</strain>
    </source>
</reference>
<proteinExistence type="predicted"/>
<name>A0A8H4H0J0_9EURO</name>
<evidence type="ECO:0000313" key="3">
    <source>
        <dbReference type="Proteomes" id="UP000653565"/>
    </source>
</evidence>
<keyword evidence="1" id="KW-0472">Membrane</keyword>
<dbReference type="AlphaFoldDB" id="A0A8H4H0J0"/>
<keyword evidence="3" id="KW-1185">Reference proteome</keyword>
<evidence type="ECO:0000313" key="2">
    <source>
        <dbReference type="EMBL" id="KAF4232258.1"/>
    </source>
</evidence>
<dbReference type="EMBL" id="JAAAPX010000093">
    <property type="protein sequence ID" value="KAF4232258.1"/>
    <property type="molecule type" value="Genomic_DNA"/>
</dbReference>
<organism evidence="2 3">
    <name type="scientific">Aspergillus fumigatiaffinis</name>
    <dbReference type="NCBI Taxonomy" id="340414"/>
    <lineage>
        <taxon>Eukaryota</taxon>
        <taxon>Fungi</taxon>
        <taxon>Dikarya</taxon>
        <taxon>Ascomycota</taxon>
        <taxon>Pezizomycotina</taxon>
        <taxon>Eurotiomycetes</taxon>
        <taxon>Eurotiomycetidae</taxon>
        <taxon>Eurotiales</taxon>
        <taxon>Aspergillaceae</taxon>
        <taxon>Aspergillus</taxon>
        <taxon>Aspergillus subgen. Fumigati</taxon>
    </lineage>
</organism>
<accession>A0A8H4H0J0</accession>
<reference evidence="2" key="1">
    <citation type="journal article" date="2020" name="bioRxiv">
        <title>Genomic and phenotypic heterogeneity of clinical isolates of the human pathogens Aspergillus fumigatus, Aspergillus lentulus and Aspergillus fumigatiaffinis.</title>
        <authorList>
            <person name="dos Santos R.A.C."/>
            <person name="Steenwyk J.L."/>
            <person name="Rivero-Menendez O."/>
            <person name="Mead M.E."/>
            <person name="Silva L.P."/>
            <person name="Bastos R.W."/>
            <person name="Alastruey-Izquierdo A."/>
            <person name="Goldman G.H."/>
            <person name="Rokas A."/>
        </authorList>
    </citation>
    <scope>NUCLEOTIDE SEQUENCE</scope>
    <source>
        <strain evidence="2">CNM-CM6805</strain>
    </source>
</reference>
<comment type="caution">
    <text evidence="2">The sequence shown here is derived from an EMBL/GenBank/DDBJ whole genome shotgun (WGS) entry which is preliminary data.</text>
</comment>
<protein>
    <submittedName>
        <fullName evidence="2">Uncharacterized protein</fullName>
    </submittedName>
</protein>
<keyword evidence="1" id="KW-0812">Transmembrane</keyword>
<feature type="transmembrane region" description="Helical" evidence="1">
    <location>
        <begin position="175"/>
        <end position="200"/>
    </location>
</feature>
<dbReference type="Proteomes" id="UP000653565">
    <property type="component" value="Unassembled WGS sequence"/>
</dbReference>
<dbReference type="OrthoDB" id="3527261at2759"/>
<sequence length="383" mass="43963">MGVSNSSISAFEALLGKHAWIAEVAGILPLSALIEFIDIPEKLHIFQLTGAVPLWSWPITPSGSRLLLSDQYTEQECYFDRYGKSMSLLALDGRYGDNYTLRNPETVRQCLATETPRVIRNLHVNMSRTDPGSRTWMVTEHVYSAKWTVFYGETAIVNSLLYRPLEHDGPQPSHFLARCLFMVLRTLILGQWALVIGAAALKGWDAYFTTFWITFCIFSHAYLIPPRIVMKGWMRYSAGIQVKRFTTRLSSRRALLNTIIALNPDTFSWLSKEKRQDRTKFDEKGMKWLDPILAPGPSRSEWEEATREAINEAAQQYPNDEALVMQMRQDKDENRLSSGWNFNFLHPTGIKNYWQRFIMDGIYVAAELRLEAKPSGRKLPVKI</sequence>
<evidence type="ECO:0000256" key="1">
    <source>
        <dbReference type="SAM" id="Phobius"/>
    </source>
</evidence>
<gene>
    <name evidence="2" type="ORF">CNMCM6805_010094</name>
</gene>